<feature type="coiled-coil region" evidence="16">
    <location>
        <begin position="562"/>
        <end position="645"/>
    </location>
</feature>
<dbReference type="GO" id="GO:0033503">
    <property type="term" value="C:HULC complex"/>
    <property type="evidence" value="ECO:0007669"/>
    <property type="project" value="TreeGrafter"/>
</dbReference>
<dbReference type="AlphaFoldDB" id="A0A0F7TWQ9"/>
<evidence type="ECO:0000256" key="11">
    <source>
        <dbReference type="ARBA" id="ARBA00023054"/>
    </source>
</evidence>
<dbReference type="InterPro" id="IPR058643">
    <property type="entry name" value="BRE1-like_CC"/>
</dbReference>
<keyword evidence="10 15" id="KW-0156">Chromatin regulator</keyword>
<feature type="compositionally biased region" description="Basic and acidic residues" evidence="17">
    <location>
        <begin position="48"/>
        <end position="57"/>
    </location>
</feature>
<dbReference type="GO" id="GO:0008270">
    <property type="term" value="F:zinc ion binding"/>
    <property type="evidence" value="ECO:0007669"/>
    <property type="project" value="UniProtKB-KW"/>
</dbReference>
<evidence type="ECO:0000256" key="12">
    <source>
        <dbReference type="ARBA" id="ARBA00023242"/>
    </source>
</evidence>
<feature type="region of interest" description="Disordered" evidence="17">
    <location>
        <begin position="1"/>
        <end position="57"/>
    </location>
</feature>
<dbReference type="PROSITE" id="PS00518">
    <property type="entry name" value="ZF_RING_1"/>
    <property type="match status" value="1"/>
</dbReference>
<dbReference type="InterPro" id="IPR001841">
    <property type="entry name" value="Znf_RING"/>
</dbReference>
<dbReference type="PROSITE" id="PS50089">
    <property type="entry name" value="ZF_RING_2"/>
    <property type="match status" value="1"/>
</dbReference>
<evidence type="ECO:0000259" key="18">
    <source>
        <dbReference type="PROSITE" id="PS50089"/>
    </source>
</evidence>
<accession>A0A0F7TWQ9</accession>
<dbReference type="Pfam" id="PF13923">
    <property type="entry name" value="zf-C3HC4_2"/>
    <property type="match status" value="1"/>
</dbReference>
<dbReference type="UniPathway" id="UPA00143"/>
<feature type="domain" description="RING-type" evidence="18">
    <location>
        <begin position="670"/>
        <end position="709"/>
    </location>
</feature>
<dbReference type="GO" id="GO:0016567">
    <property type="term" value="P:protein ubiquitination"/>
    <property type="evidence" value="ECO:0007669"/>
    <property type="project" value="UniProtKB-UniRule"/>
</dbReference>
<evidence type="ECO:0000313" key="20">
    <source>
        <dbReference type="Proteomes" id="UP000042958"/>
    </source>
</evidence>
<evidence type="ECO:0000256" key="14">
    <source>
        <dbReference type="PROSITE-ProRule" id="PRU00175"/>
    </source>
</evidence>
<dbReference type="EMBL" id="CDHK01000007">
    <property type="protein sequence ID" value="CEJ59472.1"/>
    <property type="molecule type" value="Genomic_DNA"/>
</dbReference>
<keyword evidence="9 15" id="KW-0862">Zinc</keyword>
<dbReference type="Pfam" id="PF26095">
    <property type="entry name" value="CC_Bre1"/>
    <property type="match status" value="1"/>
</dbReference>
<keyword evidence="5 15" id="KW-0808">Transferase</keyword>
<evidence type="ECO:0000256" key="15">
    <source>
        <dbReference type="RuleBase" id="RU365038"/>
    </source>
</evidence>
<keyword evidence="12 15" id="KW-0539">Nucleus</keyword>
<name>A0A0F7TWQ9_PENBI</name>
<evidence type="ECO:0000256" key="5">
    <source>
        <dbReference type="ARBA" id="ARBA00022679"/>
    </source>
</evidence>
<proteinExistence type="inferred from homology"/>
<dbReference type="CDD" id="cd16499">
    <property type="entry name" value="RING-HC_Bre1-like"/>
    <property type="match status" value="1"/>
</dbReference>
<evidence type="ECO:0000313" key="19">
    <source>
        <dbReference type="EMBL" id="CEJ59472.1"/>
    </source>
</evidence>
<feature type="coiled-coil region" evidence="16">
    <location>
        <begin position="175"/>
        <end position="219"/>
    </location>
</feature>
<dbReference type="SMART" id="SM00184">
    <property type="entry name" value="RING"/>
    <property type="match status" value="1"/>
</dbReference>
<dbReference type="PANTHER" id="PTHR23163">
    <property type="entry name" value="RING FINGER PROTEIN-RELATED"/>
    <property type="match status" value="1"/>
</dbReference>
<evidence type="ECO:0000256" key="2">
    <source>
        <dbReference type="ARBA" id="ARBA00004123"/>
    </source>
</evidence>
<dbReference type="EC" id="2.3.2.27" evidence="15"/>
<dbReference type="GO" id="GO:0006325">
    <property type="term" value="P:chromatin organization"/>
    <property type="evidence" value="ECO:0007669"/>
    <property type="project" value="UniProtKB-KW"/>
</dbReference>
<dbReference type="Pfam" id="PF08647">
    <property type="entry name" value="BRE1"/>
    <property type="match status" value="1"/>
</dbReference>
<comment type="subcellular location">
    <subcellularLocation>
        <location evidence="2 15">Nucleus</location>
    </subcellularLocation>
</comment>
<evidence type="ECO:0000256" key="13">
    <source>
        <dbReference type="ARBA" id="ARBA00059679"/>
    </source>
</evidence>
<dbReference type="InterPro" id="IPR013083">
    <property type="entry name" value="Znf_RING/FYVE/PHD"/>
</dbReference>
<evidence type="ECO:0000256" key="4">
    <source>
        <dbReference type="ARBA" id="ARBA00005555"/>
    </source>
</evidence>
<keyword evidence="7 14" id="KW-0863">Zinc-finger</keyword>
<reference evidence="20" key="1">
    <citation type="journal article" date="2015" name="Genome Announc.">
        <title>Draft genome sequence of the fungus Penicillium brasilianum MG11.</title>
        <authorList>
            <person name="Horn F."/>
            <person name="Linde J."/>
            <person name="Mattern D.J."/>
            <person name="Walther G."/>
            <person name="Guthke R."/>
            <person name="Brakhage A.A."/>
            <person name="Valiante V."/>
        </authorList>
    </citation>
    <scope>NUCLEOTIDE SEQUENCE [LARGE SCALE GENOMIC DNA]</scope>
    <source>
        <strain evidence="20">MG11</strain>
    </source>
</reference>
<dbReference type="SUPFAM" id="SSF57850">
    <property type="entry name" value="RING/U-box"/>
    <property type="match status" value="1"/>
</dbReference>
<evidence type="ECO:0000256" key="10">
    <source>
        <dbReference type="ARBA" id="ARBA00022853"/>
    </source>
</evidence>
<feature type="coiled-coil region" evidence="16">
    <location>
        <begin position="65"/>
        <end position="92"/>
    </location>
</feature>
<dbReference type="PANTHER" id="PTHR23163:SF0">
    <property type="entry name" value="E3 UBIQUITIN-PROTEIN LIGASE BRE1"/>
    <property type="match status" value="1"/>
</dbReference>
<evidence type="ECO:0000256" key="16">
    <source>
        <dbReference type="SAM" id="Coils"/>
    </source>
</evidence>
<evidence type="ECO:0000256" key="8">
    <source>
        <dbReference type="ARBA" id="ARBA00022786"/>
    </source>
</evidence>
<evidence type="ECO:0000256" key="7">
    <source>
        <dbReference type="ARBA" id="ARBA00022771"/>
    </source>
</evidence>
<dbReference type="OrthoDB" id="654191at2759"/>
<comment type="function">
    <text evidence="13">E3 ubiquitin-protein ligase that mediates monoubiquitination of histone H2B to form H2BK123ub1. H2BK123ub1 gives a specific tag for epigenetic transcriptional activation and is also a prerequisite for H3K4me and H3K79me formation.</text>
</comment>
<keyword evidence="20" id="KW-1185">Reference proteome</keyword>
<sequence>MPAVEPPVLSSESGFVKMEDRKRPAAENNESAPPLKKQATTVNGGSKPHPDADMPWKDDLERFQKDAILRQMQEYKREKAGLESRLDRMSKAAAHHDNHLRAIDAWFRQLVDEVKTILGPSQDLIKEPAFKSSLQFEDVDEFESHLKARTEDIREIISYFRSGVADLSPDVTQLQDQLAKKLAEEKVTIAKLEQTVAEKQQLEESLEAASLRYMVAEKKLDRARSVTVAKLEKQFLMGGQRPSSEGAQAKREDSSPANGGTPVGERSAELEETNNKLNAVLEKQKEQLQKLEAENANLLGQITETKIKGSKLTDEDYAHTDLFKQLRSQYDDVVKRINHLEATNVQLREEAEKYRSERNAYKLQLEEESKATIAEKEAALMRAENDLARIRNTRDELFADQQIRKNAQDQEKSAGVKLQELADAREARIAALESEIERLRLQIEGSKTAENVDDIPIEELRSKYTSLERQYSMLNTELASMQSAYKKFSTLASQKVTDFGALEEKVARLTAEKSKADQKYFAAMKSKEARDMEVRTLRMQNSKTSDIVSQLKESEAATRSLLSNMDKQVSETKEALNSALERHRVTQQQLTESNIALEGLKNQVSELKTLSTSKDSTLSSTSSALRQAETEISGLKQSLSDTKKSLDNWKTKSLGNNSSEYEMLRTLALCTVCRRNFKNTVIKTCGHVFCKDCVEERLTSRSRKCPNCNRSFGSNDHMHITL</sequence>
<dbReference type="Proteomes" id="UP000042958">
    <property type="component" value="Unassembled WGS sequence"/>
</dbReference>
<evidence type="ECO:0000256" key="3">
    <source>
        <dbReference type="ARBA" id="ARBA00004906"/>
    </source>
</evidence>
<dbReference type="GO" id="GO:0005634">
    <property type="term" value="C:nucleus"/>
    <property type="evidence" value="ECO:0007669"/>
    <property type="project" value="UniProtKB-SubCell"/>
</dbReference>
<protein>
    <recommendedName>
        <fullName evidence="15">E3 ubiquitin protein ligase</fullName>
        <ecNumber evidence="15">2.3.2.27</ecNumber>
    </recommendedName>
</protein>
<organism evidence="19 20">
    <name type="scientific">Penicillium brasilianum</name>
    <dbReference type="NCBI Taxonomy" id="104259"/>
    <lineage>
        <taxon>Eukaryota</taxon>
        <taxon>Fungi</taxon>
        <taxon>Dikarya</taxon>
        <taxon>Ascomycota</taxon>
        <taxon>Pezizomycotina</taxon>
        <taxon>Eurotiomycetes</taxon>
        <taxon>Eurotiomycetidae</taxon>
        <taxon>Eurotiales</taxon>
        <taxon>Aspergillaceae</taxon>
        <taxon>Penicillium</taxon>
    </lineage>
</organism>
<comment type="catalytic activity">
    <reaction evidence="1 15">
        <text>S-ubiquitinyl-[E2 ubiquitin-conjugating enzyme]-L-cysteine + [acceptor protein]-L-lysine = [E2 ubiquitin-conjugating enzyme]-L-cysteine + N(6)-ubiquitinyl-[acceptor protein]-L-lysine.</text>
        <dbReference type="EC" id="2.3.2.27"/>
    </reaction>
</comment>
<dbReference type="STRING" id="104259.A0A0F7TWQ9"/>
<evidence type="ECO:0000256" key="6">
    <source>
        <dbReference type="ARBA" id="ARBA00022723"/>
    </source>
</evidence>
<evidence type="ECO:0000256" key="1">
    <source>
        <dbReference type="ARBA" id="ARBA00000900"/>
    </source>
</evidence>
<keyword evidence="6 15" id="KW-0479">Metal-binding</keyword>
<dbReference type="InterPro" id="IPR013956">
    <property type="entry name" value="E3_ubiquit_lig_Bre1"/>
</dbReference>
<gene>
    <name evidence="19" type="ORF">PMG11_08097</name>
</gene>
<dbReference type="Gene3D" id="3.30.40.10">
    <property type="entry name" value="Zinc/RING finger domain, C3HC4 (zinc finger)"/>
    <property type="match status" value="1"/>
</dbReference>
<comment type="pathway">
    <text evidence="3 15">Protein modification; protein ubiquitination.</text>
</comment>
<evidence type="ECO:0000256" key="9">
    <source>
        <dbReference type="ARBA" id="ARBA00022833"/>
    </source>
</evidence>
<feature type="region of interest" description="Disordered" evidence="17">
    <location>
        <begin position="237"/>
        <end position="270"/>
    </location>
</feature>
<keyword evidence="11 15" id="KW-0175">Coiled coil</keyword>
<evidence type="ECO:0000256" key="17">
    <source>
        <dbReference type="SAM" id="MobiDB-lite"/>
    </source>
</evidence>
<dbReference type="InterPro" id="IPR017907">
    <property type="entry name" value="Znf_RING_CS"/>
</dbReference>
<comment type="similarity">
    <text evidence="4 15">Belongs to the BRE1 family.</text>
</comment>
<keyword evidence="8 15" id="KW-0833">Ubl conjugation pathway</keyword>
<dbReference type="GO" id="GO:0061630">
    <property type="term" value="F:ubiquitin protein ligase activity"/>
    <property type="evidence" value="ECO:0007669"/>
    <property type="project" value="UniProtKB-EC"/>
</dbReference>